<name>A0A7S0YEI9_9CHLO</name>
<evidence type="ECO:0000256" key="1">
    <source>
        <dbReference type="ARBA" id="ARBA00022737"/>
    </source>
</evidence>
<evidence type="ECO:0000313" key="4">
    <source>
        <dbReference type="EMBL" id="CAD8772019.1"/>
    </source>
</evidence>
<dbReference type="InterPro" id="IPR002110">
    <property type="entry name" value="Ankyrin_rpt"/>
</dbReference>
<reference evidence="4" key="1">
    <citation type="submission" date="2021-01" db="EMBL/GenBank/DDBJ databases">
        <authorList>
            <person name="Corre E."/>
            <person name="Pelletier E."/>
            <person name="Niang G."/>
            <person name="Scheremetjew M."/>
            <person name="Finn R."/>
            <person name="Kale V."/>
            <person name="Holt S."/>
            <person name="Cochrane G."/>
            <person name="Meng A."/>
            <person name="Brown T."/>
            <person name="Cohen L."/>
        </authorList>
    </citation>
    <scope>NUCLEOTIDE SEQUENCE</scope>
    <source>
        <strain evidence="4">SAG 63-3</strain>
    </source>
</reference>
<keyword evidence="2 3" id="KW-0040">ANK repeat</keyword>
<dbReference type="AlphaFoldDB" id="A0A7S0YEI9"/>
<gene>
    <name evidence="4" type="ORF">PPAR00522_LOCUS8422</name>
</gene>
<feature type="repeat" description="ANK" evidence="3">
    <location>
        <begin position="85"/>
        <end position="107"/>
    </location>
</feature>
<dbReference type="Gene3D" id="1.25.40.20">
    <property type="entry name" value="Ankyrin repeat-containing domain"/>
    <property type="match status" value="1"/>
</dbReference>
<dbReference type="InterPro" id="IPR036770">
    <property type="entry name" value="Ankyrin_rpt-contain_sf"/>
</dbReference>
<dbReference type="PROSITE" id="PS50088">
    <property type="entry name" value="ANK_REPEAT"/>
    <property type="match status" value="2"/>
</dbReference>
<dbReference type="SUPFAM" id="SSF48403">
    <property type="entry name" value="Ankyrin repeat"/>
    <property type="match status" value="1"/>
</dbReference>
<dbReference type="PROSITE" id="PS50297">
    <property type="entry name" value="ANK_REP_REGION"/>
    <property type="match status" value="2"/>
</dbReference>
<dbReference type="Pfam" id="PF12796">
    <property type="entry name" value="Ank_2"/>
    <property type="match status" value="1"/>
</dbReference>
<accession>A0A7S0YEI9</accession>
<keyword evidence="1" id="KW-0677">Repeat</keyword>
<proteinExistence type="predicted"/>
<dbReference type="EMBL" id="HBFM01013454">
    <property type="protein sequence ID" value="CAD8772019.1"/>
    <property type="molecule type" value="Transcribed_RNA"/>
</dbReference>
<evidence type="ECO:0000256" key="3">
    <source>
        <dbReference type="PROSITE-ProRule" id="PRU00023"/>
    </source>
</evidence>
<dbReference type="PANTHER" id="PTHR24198">
    <property type="entry name" value="ANKYRIN REPEAT AND PROTEIN KINASE DOMAIN-CONTAINING PROTEIN"/>
    <property type="match status" value="1"/>
</dbReference>
<organism evidence="4">
    <name type="scientific">Polytomella parva</name>
    <dbReference type="NCBI Taxonomy" id="51329"/>
    <lineage>
        <taxon>Eukaryota</taxon>
        <taxon>Viridiplantae</taxon>
        <taxon>Chlorophyta</taxon>
        <taxon>core chlorophytes</taxon>
        <taxon>Chlorophyceae</taxon>
        <taxon>CS clade</taxon>
        <taxon>Chlamydomonadales</taxon>
        <taxon>Chlamydomonadaceae</taxon>
        <taxon>Polytomella</taxon>
    </lineage>
</organism>
<feature type="repeat" description="ANK" evidence="3">
    <location>
        <begin position="52"/>
        <end position="84"/>
    </location>
</feature>
<dbReference type="PANTHER" id="PTHR24198:SF165">
    <property type="entry name" value="ANKYRIN REPEAT-CONTAINING PROTEIN-RELATED"/>
    <property type="match status" value="1"/>
</dbReference>
<sequence>MPAKVEHSLSSIFNNGRAPQNIFEAAQRGDKKYIQRFVERAIDFDINERDKIQRNALHWAAELGHVEAAELLIDYGIDVKAMECNGRMPLHLAARSANLPMIKTLLEFLPENEVAAAVNQPDLFGQTPIWLARQKGGLEGQEAFEYFLLHGGRLNEEGGKGSQKPPSYVPTTV</sequence>
<evidence type="ECO:0000256" key="2">
    <source>
        <dbReference type="ARBA" id="ARBA00023043"/>
    </source>
</evidence>
<protein>
    <submittedName>
        <fullName evidence="4">Uncharacterized protein</fullName>
    </submittedName>
</protein>
<dbReference type="SMART" id="SM00248">
    <property type="entry name" value="ANK"/>
    <property type="match status" value="3"/>
</dbReference>